<dbReference type="InParanoid" id="G4ZPA5"/>
<dbReference type="AlphaFoldDB" id="G4ZPA5"/>
<dbReference type="KEGG" id="psoj:PHYSODRAFT_505181"/>
<reference evidence="1 2" key="1">
    <citation type="journal article" date="2006" name="Science">
        <title>Phytophthora genome sequences uncover evolutionary origins and mechanisms of pathogenesis.</title>
        <authorList>
            <person name="Tyler B.M."/>
            <person name="Tripathy S."/>
            <person name="Zhang X."/>
            <person name="Dehal P."/>
            <person name="Jiang R.H."/>
            <person name="Aerts A."/>
            <person name="Arredondo F.D."/>
            <person name="Baxter L."/>
            <person name="Bensasson D."/>
            <person name="Beynon J.L."/>
            <person name="Chapman J."/>
            <person name="Damasceno C.M."/>
            <person name="Dorrance A.E."/>
            <person name="Dou D."/>
            <person name="Dickerman A.W."/>
            <person name="Dubchak I.L."/>
            <person name="Garbelotto M."/>
            <person name="Gijzen M."/>
            <person name="Gordon S.G."/>
            <person name="Govers F."/>
            <person name="Grunwald N.J."/>
            <person name="Huang W."/>
            <person name="Ivors K.L."/>
            <person name="Jones R.W."/>
            <person name="Kamoun S."/>
            <person name="Krampis K."/>
            <person name="Lamour K.H."/>
            <person name="Lee M.K."/>
            <person name="McDonald W.H."/>
            <person name="Medina M."/>
            <person name="Meijer H.J."/>
            <person name="Nordberg E.K."/>
            <person name="Maclean D.J."/>
            <person name="Ospina-Giraldo M.D."/>
            <person name="Morris P.F."/>
            <person name="Phuntumart V."/>
            <person name="Putnam N.H."/>
            <person name="Rash S."/>
            <person name="Rose J.K."/>
            <person name="Sakihama Y."/>
            <person name="Salamov A.A."/>
            <person name="Savidor A."/>
            <person name="Scheuring C.F."/>
            <person name="Smith B.M."/>
            <person name="Sobral B.W."/>
            <person name="Terry A."/>
            <person name="Torto-Alalibo T.A."/>
            <person name="Win J."/>
            <person name="Xu Z."/>
            <person name="Zhang H."/>
            <person name="Grigoriev I.V."/>
            <person name="Rokhsar D.S."/>
            <person name="Boore J.L."/>
        </authorList>
    </citation>
    <scope>NUCLEOTIDE SEQUENCE [LARGE SCALE GENOMIC DNA]</scope>
    <source>
        <strain evidence="1 2">P6497</strain>
    </source>
</reference>
<gene>
    <name evidence="1" type="ORF">PHYSODRAFT_505181</name>
</gene>
<dbReference type="Proteomes" id="UP000002640">
    <property type="component" value="Unassembled WGS sequence"/>
</dbReference>
<sequence length="410" mass="46126">MVANKQLAAFFYTSRGQGLFSCNLCNRVRKQLAGSGYSNLVAHLASKHADYEATYASLQASSDRPLQAFGFVAGEASHLFQWVRWIIERNMRVHEKCMEGIAIKVGEKLGKEMGTLFALMFDGWTHAGIHYVALYAVYETACKLRIPLLGMSPLEDGDQTADAHIKLFKNILDVYDQTSDMVGFLVGDDCATNQSIATKMGIPLVGCASHRFNLAVSKFAEPYGDLLDEVNSLTVELRHENNRAELKKYTDLVPIKRNVTRWSSTFTMVERYIRIRAEIKTVNAVEEMVPTGGKHRKLVALFEHLKKFESVCKRLQREDTDMGEIRLMFDSLIAEYPVMSEHLKSTAKIVHTPAFESGVVKRLFSQCKLVLTPHRRSMLPANFEQLAFLQVNGGMWDVSTVARVSKQQGS</sequence>
<dbReference type="PANTHER" id="PTHR40866:SF1">
    <property type="entry name" value="BED-TYPE DOMAIN-CONTAINING PROTEIN"/>
    <property type="match status" value="1"/>
</dbReference>
<protein>
    <recommendedName>
        <fullName evidence="3">BED-type domain-containing protein</fullName>
    </recommendedName>
</protein>
<dbReference type="RefSeq" id="XP_009528894.1">
    <property type="nucleotide sequence ID" value="XM_009530599.1"/>
</dbReference>
<evidence type="ECO:0008006" key="3">
    <source>
        <dbReference type="Google" id="ProtNLM"/>
    </source>
</evidence>
<organism evidence="1 2">
    <name type="scientific">Phytophthora sojae (strain P6497)</name>
    <name type="common">Soybean stem and root rot agent</name>
    <name type="synonym">Phytophthora megasperma f. sp. glycines</name>
    <dbReference type="NCBI Taxonomy" id="1094619"/>
    <lineage>
        <taxon>Eukaryota</taxon>
        <taxon>Sar</taxon>
        <taxon>Stramenopiles</taxon>
        <taxon>Oomycota</taxon>
        <taxon>Peronosporomycetes</taxon>
        <taxon>Peronosporales</taxon>
        <taxon>Peronosporaceae</taxon>
        <taxon>Phytophthora</taxon>
    </lineage>
</organism>
<dbReference type="OMA" id="VYETACK"/>
<name>G4ZPA5_PHYSP</name>
<keyword evidence="2" id="KW-1185">Reference proteome</keyword>
<dbReference type="PANTHER" id="PTHR40866">
    <property type="entry name" value="BED-TYPE DOMAIN-CONTAINING PROTEIN"/>
    <property type="match status" value="1"/>
</dbReference>
<dbReference type="EMBL" id="JH159155">
    <property type="protein sequence ID" value="EGZ15145.1"/>
    <property type="molecule type" value="Genomic_DNA"/>
</dbReference>
<dbReference type="InterPro" id="IPR012337">
    <property type="entry name" value="RNaseH-like_sf"/>
</dbReference>
<evidence type="ECO:0000313" key="2">
    <source>
        <dbReference type="Proteomes" id="UP000002640"/>
    </source>
</evidence>
<dbReference type="GeneID" id="20658452"/>
<proteinExistence type="predicted"/>
<evidence type="ECO:0000313" key="1">
    <source>
        <dbReference type="EMBL" id="EGZ15145.1"/>
    </source>
</evidence>
<accession>G4ZPA5</accession>
<dbReference type="SUPFAM" id="SSF53098">
    <property type="entry name" value="Ribonuclease H-like"/>
    <property type="match status" value="1"/>
</dbReference>